<keyword evidence="4" id="KW-0507">mRNA processing</keyword>
<keyword evidence="9" id="KW-0694">RNA-binding</keyword>
<dbReference type="Pfam" id="PF14630">
    <property type="entry name" value="ORC5_C"/>
    <property type="match status" value="1"/>
</dbReference>
<reference evidence="14 15" key="1">
    <citation type="submission" date="2017-10" db="EMBL/GenBank/DDBJ databases">
        <title>A novel species of cold-tolerant Malassezia isolated from bats.</title>
        <authorList>
            <person name="Lorch J.M."/>
            <person name="Palmer J.M."/>
            <person name="Vanderwolf K.J."/>
            <person name="Schmidt K.Z."/>
            <person name="Verant M.L."/>
            <person name="Weller T.J."/>
            <person name="Blehert D.S."/>
        </authorList>
    </citation>
    <scope>NUCLEOTIDE SEQUENCE [LARGE SCALE GENOMIC DNA]</scope>
    <source>
        <strain evidence="14 15">NWHC:44797-103</strain>
    </source>
</reference>
<dbReference type="InterPro" id="IPR047088">
    <property type="entry name" value="ORC5_C"/>
</dbReference>
<evidence type="ECO:0000256" key="1">
    <source>
        <dbReference type="ARBA" id="ARBA00005979"/>
    </source>
</evidence>
<dbReference type="InterPro" id="IPR000504">
    <property type="entry name" value="RRM_dom"/>
</dbReference>
<dbReference type="PANTHER" id="PTHR43656:SF2">
    <property type="entry name" value="BINDING OXIDOREDUCTASE, PUTATIVE (AFU_ORTHOLOGUE AFUA_2G08260)-RELATED"/>
    <property type="match status" value="1"/>
</dbReference>
<evidence type="ECO:0000256" key="11">
    <source>
        <dbReference type="SAM" id="MobiDB-lite"/>
    </source>
</evidence>
<dbReference type="Gene3D" id="3.30.70.330">
    <property type="match status" value="1"/>
</dbReference>
<feature type="domain" description="RRM" evidence="12">
    <location>
        <begin position="1063"/>
        <end position="1157"/>
    </location>
</feature>
<dbReference type="STRING" id="2020962.A0A2N1JC91"/>
<feature type="compositionally biased region" description="Basic and acidic residues" evidence="11">
    <location>
        <begin position="1155"/>
        <end position="1175"/>
    </location>
</feature>
<accession>A0A2N1JC91</accession>
<feature type="compositionally biased region" description="Basic and acidic residues" evidence="11">
    <location>
        <begin position="1222"/>
        <end position="1250"/>
    </location>
</feature>
<evidence type="ECO:0000256" key="8">
    <source>
        <dbReference type="ARBA" id="ARBA00033781"/>
    </source>
</evidence>
<dbReference type="GO" id="GO:0010181">
    <property type="term" value="F:FMN binding"/>
    <property type="evidence" value="ECO:0007669"/>
    <property type="project" value="InterPro"/>
</dbReference>
<evidence type="ECO:0000256" key="10">
    <source>
        <dbReference type="PROSITE-ProRule" id="PRU00723"/>
    </source>
</evidence>
<evidence type="ECO:0000313" key="15">
    <source>
        <dbReference type="Proteomes" id="UP000232875"/>
    </source>
</evidence>
<evidence type="ECO:0000313" key="14">
    <source>
        <dbReference type="EMBL" id="PKI84180.1"/>
    </source>
</evidence>
<keyword evidence="5" id="KW-0560">Oxidoreductase</keyword>
<dbReference type="Pfam" id="PF16131">
    <property type="entry name" value="Torus"/>
    <property type="match status" value="1"/>
</dbReference>
<evidence type="ECO:0000256" key="9">
    <source>
        <dbReference type="PROSITE-ProRule" id="PRU00176"/>
    </source>
</evidence>
<evidence type="ECO:0000256" key="2">
    <source>
        <dbReference type="ARBA" id="ARBA00022630"/>
    </source>
</evidence>
<evidence type="ECO:0000259" key="12">
    <source>
        <dbReference type="PROSITE" id="PS50102"/>
    </source>
</evidence>
<dbReference type="CDD" id="cd04733">
    <property type="entry name" value="OYE_like_2_FMN"/>
    <property type="match status" value="1"/>
</dbReference>
<proteinExistence type="inferred from homology"/>
<dbReference type="SMART" id="SM00360">
    <property type="entry name" value="RRM"/>
    <property type="match status" value="1"/>
</dbReference>
<dbReference type="GO" id="GO:0005681">
    <property type="term" value="C:spliceosomal complex"/>
    <property type="evidence" value="ECO:0007669"/>
    <property type="project" value="UniProtKB-KW"/>
</dbReference>
<keyword evidence="10" id="KW-0863">Zinc-finger</keyword>
<evidence type="ECO:0000256" key="6">
    <source>
        <dbReference type="ARBA" id="ARBA00023187"/>
    </source>
</evidence>
<organism evidence="14 15">
    <name type="scientific">Malassezia vespertilionis</name>
    <dbReference type="NCBI Taxonomy" id="2020962"/>
    <lineage>
        <taxon>Eukaryota</taxon>
        <taxon>Fungi</taxon>
        <taxon>Dikarya</taxon>
        <taxon>Basidiomycota</taxon>
        <taxon>Ustilaginomycotina</taxon>
        <taxon>Malasseziomycetes</taxon>
        <taxon>Malasseziales</taxon>
        <taxon>Malasseziaceae</taxon>
        <taxon>Malassezia</taxon>
    </lineage>
</organism>
<dbReference type="PROSITE" id="PS50103">
    <property type="entry name" value="ZF_C3H1"/>
    <property type="match status" value="1"/>
</dbReference>
<dbReference type="OrthoDB" id="1663137at2759"/>
<dbReference type="PANTHER" id="PTHR43656">
    <property type="entry name" value="BINDING OXIDOREDUCTASE, PUTATIVE (AFU_ORTHOLOGUE AFUA_2G08260)-RELATED"/>
    <property type="match status" value="1"/>
</dbReference>
<evidence type="ECO:0000259" key="13">
    <source>
        <dbReference type="PROSITE" id="PS50103"/>
    </source>
</evidence>
<dbReference type="InterPro" id="IPR051799">
    <property type="entry name" value="NADH_flavin_oxidoreductase"/>
</dbReference>
<dbReference type="Gene3D" id="3.20.20.70">
    <property type="entry name" value="Aldolase class I"/>
    <property type="match status" value="1"/>
</dbReference>
<evidence type="ECO:0000256" key="4">
    <source>
        <dbReference type="ARBA" id="ARBA00022728"/>
    </source>
</evidence>
<dbReference type="Proteomes" id="UP000232875">
    <property type="component" value="Unassembled WGS sequence"/>
</dbReference>
<dbReference type="InterPro" id="IPR012677">
    <property type="entry name" value="Nucleotide-bd_a/b_plait_sf"/>
</dbReference>
<dbReference type="InterPro" id="IPR032297">
    <property type="entry name" value="Torus"/>
</dbReference>
<evidence type="ECO:0000256" key="7">
    <source>
        <dbReference type="ARBA" id="ARBA00033779"/>
    </source>
</evidence>
<feature type="zinc finger region" description="C3H1-type" evidence="10">
    <location>
        <begin position="1005"/>
        <end position="1027"/>
    </location>
</feature>
<evidence type="ECO:0000256" key="5">
    <source>
        <dbReference type="ARBA" id="ARBA00023002"/>
    </source>
</evidence>
<dbReference type="GO" id="GO:0008270">
    <property type="term" value="F:zinc ion binding"/>
    <property type="evidence" value="ECO:0007669"/>
    <property type="project" value="UniProtKB-KW"/>
</dbReference>
<feature type="region of interest" description="Disordered" evidence="11">
    <location>
        <begin position="1154"/>
        <end position="1175"/>
    </location>
</feature>
<sequence>MSTILNQPLELSNGAVMPNRLAKAPLEECLANFGGGPPNNLHFNLYDAWAKGQWGMIITGNVGIDRRFLGIMFDVVIPDPADVTKRAEYMPAFKKWARICKGIDPNDARHDDPVASRGDRALVVAQLVHTGRQSIRCAGRAPWKPPMAPSAVPIKTSEESSFADKLLFGTPKELTVAEITDIIHRFIEGAVYCYEAGFDGIELHAAHGYLLSSFLSPSVNLRTDQYGGDADRRFRIIKEIIQGIRAKVPPSFVVGIKLNSGDFVRGGLSEEDALLHVKMLDQTKAVDFVEISGGTYEKPVFLDPKFMAESTKLREGLFTAFAQRCHTILPQESKLRLIVTGGFSTRRGMEEAVKKGDADGVGIARPATLEPALPKKLLDNAIPDAQAVQWEPSSPPFFFPRLPLTGAGWIVLHTFTFSMETRKTADLGALEIPRGWQAAAHTLDSLLGDSAQPSPPAIFLHAPSSAKCVGEIVRALVPREGLRVVTVSALVSCTPRLLFAHVLRQLGVHSACTDLCDFFAQLRQAKGKIVLLVEDAERMRDLWPEHIWEMIPLLAEYTGTQGRIVVLFLSCLPWASFRTNSGRTVSASPVLLHFGRLAPSDIIALLEQDRDICFEASYKALPSMEGESALDARALRHLHKSFVALFYDSVKGMLHDANDIRSVAAAVWRVLMLRVRRTGTHNITALMPYISELVRDAIKRLVPRTIGPAAWAAEREAPCAIEEIPQQNWPTRTGFTAMQAFLLIAAFLASYNPTKTDAAIFVRELGNSRKRRRRTKKQGAADAALDEIEGAKDAWNRPQYWGPRTFAVERLFAIYHALLADFQQDLNEDGLLVSNERAQRTSDNKVELHLEHVAGEFWSRSAAAMGQINELVTKKLLVRMSPAGKLGTIQYRVNVPYAFVRALAHSHPVVSTASKSVASQAGSAALQGEELNEIRSKAERASGAGMTYNIWFNKMSGGESEDGGFNGKTSSQTRCNLASDVGYTRADIRARRAAGGGIMSDAAYCCLFFARGCCPHGAECTYLHRLPRANEINEQGVDVFGREKHGSYRDDMGGVGSMLRVNRTLYVGRINEDTSLSFRRTGNKETDDQDGANSTMGKIVHRHFSEWGEIEKVRAMVGRGIAFVTYKHEGNAQFAKEAMMHQSLDHNEVLNVRWSTDDPKNDPGPKEDGALRSEGEQQIAAIEAARLEQAQDYAASKDNPNIDWEEYARAKRQRLQLSDEEAQRLDEENRRGWETLRAKEAEKKRKEQAADTRPAAPPSLLSAEAIRSLASLRGQQKAQRQVLAGIAAYTSDSDEE</sequence>
<dbReference type="PROSITE" id="PS50102">
    <property type="entry name" value="RRM"/>
    <property type="match status" value="1"/>
</dbReference>
<keyword evidence="6" id="KW-0508">mRNA splicing</keyword>
<gene>
    <name evidence="14" type="ORF">MVES_002152</name>
</gene>
<dbReference type="GO" id="GO:0008380">
    <property type="term" value="P:RNA splicing"/>
    <property type="evidence" value="ECO:0007669"/>
    <property type="project" value="UniProtKB-KW"/>
</dbReference>
<dbReference type="InterPro" id="IPR035979">
    <property type="entry name" value="RBD_domain_sf"/>
</dbReference>
<keyword evidence="3" id="KW-0288">FMN</keyword>
<comment type="similarity">
    <text evidence="1">Belongs to the NADH:flavin oxidoreductase/NADH oxidase family.</text>
</comment>
<dbReference type="EMBL" id="KZ454990">
    <property type="protein sequence ID" value="PKI84180.1"/>
    <property type="molecule type" value="Genomic_DNA"/>
</dbReference>
<dbReference type="InterPro" id="IPR013785">
    <property type="entry name" value="Aldolase_TIM"/>
</dbReference>
<dbReference type="GO" id="GO:0003723">
    <property type="term" value="F:RNA binding"/>
    <property type="evidence" value="ECO:0007669"/>
    <property type="project" value="UniProtKB-UniRule"/>
</dbReference>
<name>A0A2N1JC91_9BASI</name>
<evidence type="ECO:0000256" key="3">
    <source>
        <dbReference type="ARBA" id="ARBA00022643"/>
    </source>
</evidence>
<keyword evidence="4" id="KW-0747">Spliceosome</keyword>
<keyword evidence="10" id="KW-0479">Metal-binding</keyword>
<dbReference type="SUPFAM" id="SSF51395">
    <property type="entry name" value="FMN-linked oxidoreductases"/>
    <property type="match status" value="1"/>
</dbReference>
<dbReference type="Pfam" id="PF00724">
    <property type="entry name" value="Oxidored_FMN"/>
    <property type="match status" value="1"/>
</dbReference>
<keyword evidence="10" id="KW-0862">Zinc</keyword>
<feature type="domain" description="C3H1-type" evidence="13">
    <location>
        <begin position="1005"/>
        <end position="1027"/>
    </location>
</feature>
<dbReference type="InterPro" id="IPR034181">
    <property type="entry name" value="Cwc2_RRM"/>
</dbReference>
<dbReference type="CDD" id="cd12360">
    <property type="entry name" value="RRM_cwf2"/>
    <property type="match status" value="1"/>
</dbReference>
<keyword evidence="15" id="KW-1185">Reference proteome</keyword>
<dbReference type="GO" id="GO:0016491">
    <property type="term" value="F:oxidoreductase activity"/>
    <property type="evidence" value="ECO:0007669"/>
    <property type="project" value="UniProtKB-KW"/>
</dbReference>
<dbReference type="InterPro" id="IPR001155">
    <property type="entry name" value="OxRdtase_FMN_N"/>
</dbReference>
<feature type="region of interest" description="Disordered" evidence="11">
    <location>
        <begin position="1222"/>
        <end position="1261"/>
    </location>
</feature>
<keyword evidence="2" id="KW-0285">Flavoprotein</keyword>
<dbReference type="InterPro" id="IPR000571">
    <property type="entry name" value="Znf_CCCH"/>
</dbReference>
<dbReference type="CDD" id="cd22265">
    <property type="entry name" value="UDM1_RNF168"/>
    <property type="match status" value="1"/>
</dbReference>
<dbReference type="Pfam" id="PF00076">
    <property type="entry name" value="RRM_1"/>
    <property type="match status" value="1"/>
</dbReference>
<protein>
    <recommendedName>
        <fullName evidence="7">mRNA-dihydrouridine synthase DUS3</fullName>
    </recommendedName>
    <alternativeName>
        <fullName evidence="8">mRNA-dihydrouridine synthase dus3</fullName>
    </alternativeName>
</protein>
<dbReference type="SUPFAM" id="SSF54928">
    <property type="entry name" value="RNA-binding domain, RBD"/>
    <property type="match status" value="1"/>
</dbReference>